<gene>
    <name evidence="4" type="ORF">J4Q44_G00137880</name>
</gene>
<comment type="similarity">
    <text evidence="1">Belongs to the intercrine alpha (chemokine CxC) family.</text>
</comment>
<evidence type="ECO:0000313" key="4">
    <source>
        <dbReference type="EMBL" id="KAK6316264.1"/>
    </source>
</evidence>
<sequence length="145" mass="15647">MEDINPDSEETDFEDYAMDPTVGSLLEDFTTTTADFSAASPTQAAPTTVQPASSSAKSAATIFGAGLAHSPGGGSEKCKCRGKLMQSVRIKHIQKLEGYPKTVFCGKIELIATMRNGKKKCLNPDGKQGKRLLLKKRYNIFPSTK</sequence>
<dbReference type="InterPro" id="IPR001089">
    <property type="entry name" value="Chemokine_CXC"/>
</dbReference>
<evidence type="ECO:0000256" key="1">
    <source>
        <dbReference type="ARBA" id="ARBA00010665"/>
    </source>
</evidence>
<dbReference type="AlphaFoldDB" id="A0AAN8QUG8"/>
<dbReference type="Pfam" id="PF00048">
    <property type="entry name" value="IL8"/>
    <property type="match status" value="1"/>
</dbReference>
<dbReference type="Proteomes" id="UP001356427">
    <property type="component" value="Unassembled WGS sequence"/>
</dbReference>
<evidence type="ECO:0000256" key="2">
    <source>
        <dbReference type="ARBA" id="ARBA00022514"/>
    </source>
</evidence>
<comment type="caution">
    <text evidence="4">The sequence shown here is derived from an EMBL/GenBank/DDBJ whole genome shotgun (WGS) entry which is preliminary data.</text>
</comment>
<keyword evidence="2" id="KW-0202">Cytokine</keyword>
<evidence type="ECO:0000259" key="3">
    <source>
        <dbReference type="SMART" id="SM00199"/>
    </source>
</evidence>
<dbReference type="GO" id="GO:0006955">
    <property type="term" value="P:immune response"/>
    <property type="evidence" value="ECO:0007669"/>
    <property type="project" value="InterPro"/>
</dbReference>
<accession>A0AAN8QUG8</accession>
<dbReference type="InterPro" id="IPR036048">
    <property type="entry name" value="Interleukin_8-like_sf"/>
</dbReference>
<dbReference type="SMART" id="SM00199">
    <property type="entry name" value="SCY"/>
    <property type="match status" value="1"/>
</dbReference>
<name>A0AAN8QUG8_9TELE</name>
<dbReference type="SUPFAM" id="SSF54117">
    <property type="entry name" value="Interleukin 8-like chemokines"/>
    <property type="match status" value="1"/>
</dbReference>
<dbReference type="PRINTS" id="PR00437">
    <property type="entry name" value="SMALLCYTKCXC"/>
</dbReference>
<dbReference type="GO" id="GO:0005615">
    <property type="term" value="C:extracellular space"/>
    <property type="evidence" value="ECO:0007669"/>
    <property type="project" value="UniProtKB-KW"/>
</dbReference>
<evidence type="ECO:0000313" key="5">
    <source>
        <dbReference type="Proteomes" id="UP001356427"/>
    </source>
</evidence>
<reference evidence="4 5" key="1">
    <citation type="submission" date="2021-04" db="EMBL/GenBank/DDBJ databases">
        <authorList>
            <person name="De Guttry C."/>
            <person name="Zahm M."/>
            <person name="Klopp C."/>
            <person name="Cabau C."/>
            <person name="Louis A."/>
            <person name="Berthelot C."/>
            <person name="Parey E."/>
            <person name="Roest Crollius H."/>
            <person name="Montfort J."/>
            <person name="Robinson-Rechavi M."/>
            <person name="Bucao C."/>
            <person name="Bouchez O."/>
            <person name="Gislard M."/>
            <person name="Lluch J."/>
            <person name="Milhes M."/>
            <person name="Lampietro C."/>
            <person name="Lopez Roques C."/>
            <person name="Donnadieu C."/>
            <person name="Braasch I."/>
            <person name="Desvignes T."/>
            <person name="Postlethwait J."/>
            <person name="Bobe J."/>
            <person name="Wedekind C."/>
            <person name="Guiguen Y."/>
        </authorList>
    </citation>
    <scope>NUCLEOTIDE SEQUENCE [LARGE SCALE GENOMIC DNA]</scope>
    <source>
        <strain evidence="4">Cs_M1</strain>
        <tissue evidence="4">Blood</tissue>
    </source>
</reference>
<dbReference type="GO" id="GO:0008009">
    <property type="term" value="F:chemokine activity"/>
    <property type="evidence" value="ECO:0007669"/>
    <property type="project" value="InterPro"/>
</dbReference>
<dbReference type="InterPro" id="IPR033899">
    <property type="entry name" value="CXC_Chemokine_domain"/>
</dbReference>
<proteinExistence type="inferred from homology"/>
<protein>
    <recommendedName>
        <fullName evidence="3">Chemokine interleukin-8-like domain-containing protein</fullName>
    </recommendedName>
</protein>
<dbReference type="CDD" id="cd00273">
    <property type="entry name" value="Chemokine_CXC"/>
    <property type="match status" value="1"/>
</dbReference>
<feature type="domain" description="Chemokine interleukin-8-like" evidence="3">
    <location>
        <begin position="75"/>
        <end position="136"/>
    </location>
</feature>
<dbReference type="EMBL" id="JAGTTL010000011">
    <property type="protein sequence ID" value="KAK6316264.1"/>
    <property type="molecule type" value="Genomic_DNA"/>
</dbReference>
<dbReference type="InterPro" id="IPR001811">
    <property type="entry name" value="Chemokine_IL8-like_dom"/>
</dbReference>
<organism evidence="4 5">
    <name type="scientific">Coregonus suidteri</name>
    <dbReference type="NCBI Taxonomy" id="861788"/>
    <lineage>
        <taxon>Eukaryota</taxon>
        <taxon>Metazoa</taxon>
        <taxon>Chordata</taxon>
        <taxon>Craniata</taxon>
        <taxon>Vertebrata</taxon>
        <taxon>Euteleostomi</taxon>
        <taxon>Actinopterygii</taxon>
        <taxon>Neopterygii</taxon>
        <taxon>Teleostei</taxon>
        <taxon>Protacanthopterygii</taxon>
        <taxon>Salmoniformes</taxon>
        <taxon>Salmonidae</taxon>
        <taxon>Coregoninae</taxon>
        <taxon>Coregonus</taxon>
    </lineage>
</organism>
<keyword evidence="5" id="KW-1185">Reference proteome</keyword>
<dbReference type="Gene3D" id="2.40.50.40">
    <property type="match status" value="1"/>
</dbReference>
<dbReference type="GO" id="GO:0006952">
    <property type="term" value="P:defense response"/>
    <property type="evidence" value="ECO:0007669"/>
    <property type="project" value="InterPro"/>
</dbReference>